<dbReference type="InterPro" id="IPR011701">
    <property type="entry name" value="MFS"/>
</dbReference>
<feature type="transmembrane region" description="Helical" evidence="6">
    <location>
        <begin position="211"/>
        <end position="233"/>
    </location>
</feature>
<evidence type="ECO:0000256" key="6">
    <source>
        <dbReference type="SAM" id="Phobius"/>
    </source>
</evidence>
<dbReference type="PANTHER" id="PTHR23513">
    <property type="entry name" value="INTEGRAL MEMBRANE EFFLUX PROTEIN-RELATED"/>
    <property type="match status" value="1"/>
</dbReference>
<feature type="transmembrane region" description="Helical" evidence="6">
    <location>
        <begin position="180"/>
        <end position="199"/>
    </location>
</feature>
<accession>A0A3B0UB62</accession>
<feature type="transmembrane region" description="Helical" evidence="6">
    <location>
        <begin position="239"/>
        <end position="257"/>
    </location>
</feature>
<reference evidence="7" key="1">
    <citation type="submission" date="2018-06" db="EMBL/GenBank/DDBJ databases">
        <authorList>
            <person name="Zhirakovskaya E."/>
        </authorList>
    </citation>
    <scope>NUCLEOTIDE SEQUENCE</scope>
</reference>
<organism evidence="7">
    <name type="scientific">hydrothermal vent metagenome</name>
    <dbReference type="NCBI Taxonomy" id="652676"/>
    <lineage>
        <taxon>unclassified sequences</taxon>
        <taxon>metagenomes</taxon>
        <taxon>ecological metagenomes</taxon>
    </lineage>
</organism>
<feature type="transmembrane region" description="Helical" evidence="6">
    <location>
        <begin position="298"/>
        <end position="318"/>
    </location>
</feature>
<feature type="non-terminal residue" evidence="7">
    <location>
        <position position="1"/>
    </location>
</feature>
<dbReference type="InterPro" id="IPR036259">
    <property type="entry name" value="MFS_trans_sf"/>
</dbReference>
<dbReference type="Pfam" id="PF07690">
    <property type="entry name" value="MFS_1"/>
    <property type="match status" value="1"/>
</dbReference>
<dbReference type="EMBL" id="UOET01000210">
    <property type="protein sequence ID" value="VAW28231.1"/>
    <property type="molecule type" value="Genomic_DNA"/>
</dbReference>
<evidence type="ECO:0000256" key="4">
    <source>
        <dbReference type="ARBA" id="ARBA00022989"/>
    </source>
</evidence>
<dbReference type="GO" id="GO:0022857">
    <property type="term" value="F:transmembrane transporter activity"/>
    <property type="evidence" value="ECO:0007669"/>
    <property type="project" value="InterPro"/>
</dbReference>
<keyword evidence="4 6" id="KW-1133">Transmembrane helix</keyword>
<comment type="subcellular location">
    <subcellularLocation>
        <location evidence="1">Cell membrane</location>
        <topology evidence="1">Multi-pass membrane protein</topology>
    </subcellularLocation>
</comment>
<feature type="transmembrane region" description="Helical" evidence="6">
    <location>
        <begin position="35"/>
        <end position="57"/>
    </location>
</feature>
<proteinExistence type="predicted"/>
<evidence type="ECO:0000256" key="2">
    <source>
        <dbReference type="ARBA" id="ARBA00022475"/>
    </source>
</evidence>
<feature type="transmembrane region" description="Helical" evidence="6">
    <location>
        <begin position="269"/>
        <end position="292"/>
    </location>
</feature>
<evidence type="ECO:0000256" key="5">
    <source>
        <dbReference type="ARBA" id="ARBA00023136"/>
    </source>
</evidence>
<evidence type="ECO:0000313" key="7">
    <source>
        <dbReference type="EMBL" id="VAW28231.1"/>
    </source>
</evidence>
<dbReference type="PANTHER" id="PTHR23513:SF6">
    <property type="entry name" value="MAJOR FACILITATOR SUPERFAMILY ASSOCIATED DOMAIN-CONTAINING PROTEIN"/>
    <property type="match status" value="1"/>
</dbReference>
<dbReference type="AlphaFoldDB" id="A0A3B0UB62"/>
<feature type="transmembrane region" description="Helical" evidence="6">
    <location>
        <begin position="12"/>
        <end position="29"/>
    </location>
</feature>
<dbReference type="Gene3D" id="1.20.1250.20">
    <property type="entry name" value="MFS general substrate transporter like domains"/>
    <property type="match status" value="1"/>
</dbReference>
<keyword evidence="2" id="KW-1003">Cell membrane</keyword>
<keyword evidence="5 6" id="KW-0472">Membrane</keyword>
<dbReference type="GO" id="GO:0005886">
    <property type="term" value="C:plasma membrane"/>
    <property type="evidence" value="ECO:0007669"/>
    <property type="project" value="UniProtKB-SubCell"/>
</dbReference>
<evidence type="ECO:0000256" key="1">
    <source>
        <dbReference type="ARBA" id="ARBA00004651"/>
    </source>
</evidence>
<feature type="transmembrane region" description="Helical" evidence="6">
    <location>
        <begin position="101"/>
        <end position="118"/>
    </location>
</feature>
<dbReference type="CDD" id="cd06173">
    <property type="entry name" value="MFS_MefA_like"/>
    <property type="match status" value="1"/>
</dbReference>
<sequence length="324" mass="34752">HNKIAVMMIADFFRLIIVLIFAYLFYINILDTKLLIIGTIGISLASAFFNPASLAIIPSLVKEDEITQANAIEQISGSASSIIGPLFGSAIIATLGVTNAFIGAGAMFLVSVLFLFNIKDINYAIKKVSTPILEDIKVGIRLVKQFAIVHKMILKMAIVNFFFSSLTIIIPVMAKADVKVIAYLMSAIGAGMLAGSLALSYKNLSFKPGTILSASFVAVGGSFIFAGFTPLLVPQLIEMFVIGFALNVFNITLISLYQIRLPGESLGKIMSLIIAVSMSLQPISYGVVGAVMGYIGTFYVLIISGLVILLSAIGVYRLKELNSE</sequence>
<dbReference type="SUPFAM" id="SSF103473">
    <property type="entry name" value="MFS general substrate transporter"/>
    <property type="match status" value="1"/>
</dbReference>
<gene>
    <name evidence="7" type="ORF">MNBD_BACTEROID07-362</name>
</gene>
<keyword evidence="3 6" id="KW-0812">Transmembrane</keyword>
<name>A0A3B0UB62_9ZZZZ</name>
<evidence type="ECO:0000256" key="3">
    <source>
        <dbReference type="ARBA" id="ARBA00022692"/>
    </source>
</evidence>
<feature type="transmembrane region" description="Helical" evidence="6">
    <location>
        <begin position="153"/>
        <end position="174"/>
    </location>
</feature>
<protein>
    <submittedName>
        <fullName evidence="7">Uncharacterized MFS-type transporter</fullName>
    </submittedName>
</protein>